<comment type="subcellular location">
    <subcellularLocation>
        <location evidence="1">Endomembrane system</location>
        <topology evidence="1">Multi-pass membrane protein</topology>
    </subcellularLocation>
</comment>
<dbReference type="GO" id="GO:0000139">
    <property type="term" value="C:Golgi membrane"/>
    <property type="evidence" value="ECO:0007669"/>
    <property type="project" value="TreeGrafter"/>
</dbReference>
<dbReference type="OrthoDB" id="999962at2759"/>
<organism evidence="9 10">
    <name type="scientific">Pyrrhoderma noxium</name>
    <dbReference type="NCBI Taxonomy" id="2282107"/>
    <lineage>
        <taxon>Eukaryota</taxon>
        <taxon>Fungi</taxon>
        <taxon>Dikarya</taxon>
        <taxon>Basidiomycota</taxon>
        <taxon>Agaricomycotina</taxon>
        <taxon>Agaricomycetes</taxon>
        <taxon>Hymenochaetales</taxon>
        <taxon>Hymenochaetaceae</taxon>
        <taxon>Pyrrhoderma</taxon>
    </lineage>
</organism>
<keyword evidence="10" id="KW-1185">Reference proteome</keyword>
<dbReference type="Proteomes" id="UP000217199">
    <property type="component" value="Unassembled WGS sequence"/>
</dbReference>
<dbReference type="GO" id="GO:0005464">
    <property type="term" value="F:UDP-xylose transmembrane transporter activity"/>
    <property type="evidence" value="ECO:0007669"/>
    <property type="project" value="TreeGrafter"/>
</dbReference>
<keyword evidence="4 8" id="KW-0812">Transmembrane</keyword>
<feature type="transmembrane region" description="Helical" evidence="8">
    <location>
        <begin position="158"/>
        <end position="177"/>
    </location>
</feature>
<keyword evidence="3" id="KW-0762">Sugar transport</keyword>
<comment type="caution">
    <text evidence="9">The sequence shown here is derived from an EMBL/GenBank/DDBJ whole genome shotgun (WGS) entry which is preliminary data.</text>
</comment>
<evidence type="ECO:0000256" key="3">
    <source>
        <dbReference type="ARBA" id="ARBA00022597"/>
    </source>
</evidence>
<dbReference type="InterPro" id="IPR013657">
    <property type="entry name" value="SCL35B1-4/HUT1"/>
</dbReference>
<proteinExistence type="predicted"/>
<evidence type="ECO:0000256" key="5">
    <source>
        <dbReference type="ARBA" id="ARBA00022989"/>
    </source>
</evidence>
<reference evidence="9 10" key="1">
    <citation type="journal article" date="2017" name="Mol. Ecol.">
        <title>Comparative and population genomic landscape of Phellinus noxius: A hypervariable fungus causing root rot in trees.</title>
        <authorList>
            <person name="Chung C.L."/>
            <person name="Lee T.J."/>
            <person name="Akiba M."/>
            <person name="Lee H.H."/>
            <person name="Kuo T.H."/>
            <person name="Liu D."/>
            <person name="Ke H.M."/>
            <person name="Yokoi T."/>
            <person name="Roa M.B."/>
            <person name="Lu M.J."/>
            <person name="Chang Y.Y."/>
            <person name="Ann P.J."/>
            <person name="Tsai J.N."/>
            <person name="Chen C.Y."/>
            <person name="Tzean S.S."/>
            <person name="Ota Y."/>
            <person name="Hattori T."/>
            <person name="Sahashi N."/>
            <person name="Liou R.F."/>
            <person name="Kikuchi T."/>
            <person name="Tsai I.J."/>
        </authorList>
    </citation>
    <scope>NUCLEOTIDE SEQUENCE [LARGE SCALE GENOMIC DNA]</scope>
    <source>
        <strain evidence="9 10">FFPRI411160</strain>
    </source>
</reference>
<protein>
    <submittedName>
        <fullName evidence="9">UAA transporter</fullName>
    </submittedName>
</protein>
<dbReference type="AlphaFoldDB" id="A0A286UJ76"/>
<accession>A0A286UJ76</accession>
<dbReference type="PANTHER" id="PTHR10778">
    <property type="entry name" value="SOLUTE CARRIER FAMILY 35 MEMBER B"/>
    <property type="match status" value="1"/>
</dbReference>
<dbReference type="InterPro" id="IPR037185">
    <property type="entry name" value="EmrE-like"/>
</dbReference>
<evidence type="ECO:0000256" key="1">
    <source>
        <dbReference type="ARBA" id="ARBA00004127"/>
    </source>
</evidence>
<feature type="transmembrane region" description="Helical" evidence="8">
    <location>
        <begin position="30"/>
        <end position="53"/>
    </location>
</feature>
<keyword evidence="5 8" id="KW-1133">Transmembrane helix</keyword>
<evidence type="ECO:0000313" key="9">
    <source>
        <dbReference type="EMBL" id="PAV19683.1"/>
    </source>
</evidence>
<dbReference type="SUPFAM" id="SSF103481">
    <property type="entry name" value="Multidrug resistance efflux transporter EmrE"/>
    <property type="match status" value="1"/>
</dbReference>
<dbReference type="Pfam" id="PF08449">
    <property type="entry name" value="UAA"/>
    <property type="match status" value="1"/>
</dbReference>
<feature type="region of interest" description="Disordered" evidence="7">
    <location>
        <begin position="1"/>
        <end position="21"/>
    </location>
</feature>
<evidence type="ECO:0000313" key="10">
    <source>
        <dbReference type="Proteomes" id="UP000217199"/>
    </source>
</evidence>
<evidence type="ECO:0000256" key="8">
    <source>
        <dbReference type="SAM" id="Phobius"/>
    </source>
</evidence>
<feature type="compositionally biased region" description="Basic and acidic residues" evidence="7">
    <location>
        <begin position="1"/>
        <end position="12"/>
    </location>
</feature>
<evidence type="ECO:0000256" key="4">
    <source>
        <dbReference type="ARBA" id="ARBA00022692"/>
    </source>
</evidence>
<feature type="transmembrane region" description="Helical" evidence="8">
    <location>
        <begin position="197"/>
        <end position="214"/>
    </location>
</feature>
<feature type="transmembrane region" description="Helical" evidence="8">
    <location>
        <begin position="320"/>
        <end position="338"/>
    </location>
</feature>
<evidence type="ECO:0000256" key="7">
    <source>
        <dbReference type="SAM" id="MobiDB-lite"/>
    </source>
</evidence>
<name>A0A286UJ76_9AGAM</name>
<evidence type="ECO:0000256" key="6">
    <source>
        <dbReference type="ARBA" id="ARBA00023136"/>
    </source>
</evidence>
<feature type="transmembrane region" description="Helical" evidence="8">
    <location>
        <begin position="65"/>
        <end position="87"/>
    </location>
</feature>
<dbReference type="GO" id="GO:0005462">
    <property type="term" value="F:UDP-N-acetylglucosamine transmembrane transporter activity"/>
    <property type="evidence" value="ECO:0007669"/>
    <property type="project" value="TreeGrafter"/>
</dbReference>
<dbReference type="FunCoup" id="A0A286UJ76">
    <property type="interactions" value="104"/>
</dbReference>
<evidence type="ECO:0000256" key="2">
    <source>
        <dbReference type="ARBA" id="ARBA00022448"/>
    </source>
</evidence>
<dbReference type="GO" id="GO:0005789">
    <property type="term" value="C:endoplasmic reticulum membrane"/>
    <property type="evidence" value="ECO:0007669"/>
    <property type="project" value="TreeGrafter"/>
</dbReference>
<keyword evidence="2" id="KW-0813">Transport</keyword>
<dbReference type="PANTHER" id="PTHR10778:SF4">
    <property type="entry name" value="NUCLEOTIDE SUGAR TRANSPORTER SLC35B4"/>
    <property type="match status" value="1"/>
</dbReference>
<gene>
    <name evidence="9" type="ORF">PNOK_0461700</name>
</gene>
<sequence length="339" mass="37705">MSRANGENEVKASPETGKPFQARNSKSRSLFSLDILVLMALSLIFGGCCINVVSFESLLRMSPSLGTTITFGQMVFVTCHSLPHFLVWDKISYIPRLSPRQVPLRDWIVQVCLLTTGSLLNNWSFAYNVPLTLQIVFRSSGLPVSMLLGRLSFKRRYSFLQMFSVLIVTFGVVLATVSKPSKASSALFDEPDNYSVGILMLSVSLLLTGVLGVLQERTYQTYGPCWKEGVFYTHLLSLPLFLFLWRDIIKGHRVIRSSYDGRFNSYILFTINLTSQLACVSGVNQLASRVSSVSTNLVLTVRKAISLCLSVILFRSEWNMGLVLGAFMVFVGSGLYALV</sequence>
<dbReference type="InParanoid" id="A0A286UJ76"/>
<dbReference type="EMBL" id="NBII01000004">
    <property type="protein sequence ID" value="PAV19683.1"/>
    <property type="molecule type" value="Genomic_DNA"/>
</dbReference>
<keyword evidence="6 8" id="KW-0472">Membrane</keyword>